<evidence type="ECO:0000256" key="2">
    <source>
        <dbReference type="PROSITE-ProRule" id="PRU00335"/>
    </source>
</evidence>
<dbReference type="PRINTS" id="PR00455">
    <property type="entry name" value="HTHTETR"/>
</dbReference>
<evidence type="ECO:0000256" key="3">
    <source>
        <dbReference type="SAM" id="Phobius"/>
    </source>
</evidence>
<keyword evidence="3" id="KW-0472">Membrane</keyword>
<dbReference type="KEGG" id="sper:EW093_02155"/>
<dbReference type="AlphaFoldDB" id="A0A5C1Q921"/>
<dbReference type="PANTHER" id="PTHR43479">
    <property type="entry name" value="ACREF/ENVCD OPERON REPRESSOR-RELATED"/>
    <property type="match status" value="1"/>
</dbReference>
<dbReference type="EMBL" id="CP035807">
    <property type="protein sequence ID" value="QEN03550.1"/>
    <property type="molecule type" value="Genomic_DNA"/>
</dbReference>
<evidence type="ECO:0000313" key="6">
    <source>
        <dbReference type="Proteomes" id="UP000323824"/>
    </source>
</evidence>
<feature type="transmembrane region" description="Helical" evidence="3">
    <location>
        <begin position="6"/>
        <end position="23"/>
    </location>
</feature>
<feature type="domain" description="HTH tetR-type" evidence="4">
    <location>
        <begin position="28"/>
        <end position="88"/>
    </location>
</feature>
<dbReference type="GO" id="GO:0003677">
    <property type="term" value="F:DNA binding"/>
    <property type="evidence" value="ECO:0007669"/>
    <property type="project" value="UniProtKB-UniRule"/>
</dbReference>
<evidence type="ECO:0000259" key="4">
    <source>
        <dbReference type="PROSITE" id="PS50977"/>
    </source>
</evidence>
<dbReference type="InterPro" id="IPR009057">
    <property type="entry name" value="Homeodomain-like_sf"/>
</dbReference>
<dbReference type="Proteomes" id="UP000323824">
    <property type="component" value="Chromosome"/>
</dbReference>
<dbReference type="PROSITE" id="PS01081">
    <property type="entry name" value="HTH_TETR_1"/>
    <property type="match status" value="1"/>
</dbReference>
<evidence type="ECO:0000313" key="5">
    <source>
        <dbReference type="EMBL" id="QEN03550.1"/>
    </source>
</evidence>
<name>A0A5C1Q921_9SPIO</name>
<reference evidence="5 6" key="2">
    <citation type="submission" date="2019-09" db="EMBL/GenBank/DDBJ databases">
        <title>Complete Genome Sequence and Methylome Analysis of free living Spirochaetas.</title>
        <authorList>
            <person name="Leshcheva N."/>
            <person name="Mikheeva N."/>
        </authorList>
    </citation>
    <scope>NUCLEOTIDE SEQUENCE [LARGE SCALE GENOMIC DNA]</scope>
    <source>
        <strain evidence="5 6">P</strain>
    </source>
</reference>
<keyword evidence="3" id="KW-1133">Transmembrane helix</keyword>
<accession>A0A5C1Q921</accession>
<dbReference type="PANTHER" id="PTHR43479:SF11">
    <property type="entry name" value="ACREF_ENVCD OPERON REPRESSOR-RELATED"/>
    <property type="match status" value="1"/>
</dbReference>
<reference evidence="5 6" key="1">
    <citation type="submission" date="2019-02" db="EMBL/GenBank/DDBJ databases">
        <authorList>
            <person name="Fomenkov A."/>
            <person name="Dubinina G."/>
            <person name="Grabovich M."/>
            <person name="Vincze T."/>
            <person name="Roberts R.J."/>
        </authorList>
    </citation>
    <scope>NUCLEOTIDE SEQUENCE [LARGE SCALE GENOMIC DNA]</scope>
    <source>
        <strain evidence="5 6">P</strain>
    </source>
</reference>
<feature type="DNA-binding region" description="H-T-H motif" evidence="2">
    <location>
        <begin position="51"/>
        <end position="70"/>
    </location>
</feature>
<dbReference type="InterPro" id="IPR050624">
    <property type="entry name" value="HTH-type_Tx_Regulator"/>
</dbReference>
<gene>
    <name evidence="5" type="ORF">EW093_02155</name>
</gene>
<dbReference type="InterPro" id="IPR023772">
    <property type="entry name" value="DNA-bd_HTH_TetR-type_CS"/>
</dbReference>
<keyword evidence="1 2" id="KW-0238">DNA-binding</keyword>
<dbReference type="OrthoDB" id="9809994at2"/>
<sequence>MCKFALLCAFYIFIILIAIWKIIMNKKSKTRKLILDIATELFLKKRSSHVSLEEVADTAGLARRTLYYHFKNKECLVLAIVEPIFKTGLDYIGTFNDIQGIKIKDICGLCLTLWKKHDKNLDLLNMLDFENFKDVITLHNRFKAAYIELFKKVNDTNIDLRGDIMSIAAIIFRCFVPILMKIHKMPDYEARFINSIYGLIEGISNPALSN</sequence>
<dbReference type="Pfam" id="PF00440">
    <property type="entry name" value="TetR_N"/>
    <property type="match status" value="1"/>
</dbReference>
<dbReference type="SUPFAM" id="SSF46689">
    <property type="entry name" value="Homeodomain-like"/>
    <property type="match status" value="1"/>
</dbReference>
<dbReference type="PROSITE" id="PS50977">
    <property type="entry name" value="HTH_TETR_2"/>
    <property type="match status" value="1"/>
</dbReference>
<protein>
    <submittedName>
        <fullName evidence="5">TetR/AcrR family transcriptional regulator</fullName>
    </submittedName>
</protein>
<proteinExistence type="predicted"/>
<dbReference type="Gene3D" id="1.10.357.10">
    <property type="entry name" value="Tetracycline Repressor, domain 2"/>
    <property type="match status" value="1"/>
</dbReference>
<keyword evidence="3" id="KW-0812">Transmembrane</keyword>
<dbReference type="InterPro" id="IPR001647">
    <property type="entry name" value="HTH_TetR"/>
</dbReference>
<evidence type="ECO:0000256" key="1">
    <source>
        <dbReference type="ARBA" id="ARBA00023125"/>
    </source>
</evidence>
<keyword evidence="6" id="KW-1185">Reference proteome</keyword>
<organism evidence="5 6">
    <name type="scientific">Thiospirochaeta perfilievii</name>
    <dbReference type="NCBI Taxonomy" id="252967"/>
    <lineage>
        <taxon>Bacteria</taxon>
        <taxon>Pseudomonadati</taxon>
        <taxon>Spirochaetota</taxon>
        <taxon>Spirochaetia</taxon>
        <taxon>Spirochaetales</taxon>
        <taxon>Spirochaetaceae</taxon>
        <taxon>Thiospirochaeta</taxon>
    </lineage>
</organism>